<sequence>MKHIGIVACSAEGAALCYRTICIEAEKLMGERYAHPEVSMHTFPFNEYVKRIEADDWSGVAELMVASAKKLASIGADFAICPDNTIHRAFDLVIKESPIPWLHIAEEVAKEAVRRGFKHLGILGTRFLMESDVYPDKLKALGIKYEIPVPEDRARVNEVIFNELVYGVIRQGSRKYLCEVIEKFKEMGCDAVVLGCTELPLIVAEEYSPLPILDSTRILARAAIREAVGLK</sequence>
<evidence type="ECO:0000313" key="4">
    <source>
        <dbReference type="Proteomes" id="UP000278475"/>
    </source>
</evidence>
<accession>A0A497EIX5</accession>
<dbReference type="InterPro" id="IPR004380">
    <property type="entry name" value="Asp_race"/>
</dbReference>
<organism evidence="3 4">
    <name type="scientific">Thermoproteota archaeon</name>
    <dbReference type="NCBI Taxonomy" id="2056631"/>
    <lineage>
        <taxon>Archaea</taxon>
        <taxon>Thermoproteota</taxon>
    </lineage>
</organism>
<dbReference type="InterPro" id="IPR033134">
    <property type="entry name" value="Asp/Glu_racemase_AS_2"/>
</dbReference>
<protein>
    <submittedName>
        <fullName evidence="3">Aspartate racemase</fullName>
    </submittedName>
</protein>
<evidence type="ECO:0000256" key="2">
    <source>
        <dbReference type="ARBA" id="ARBA00023235"/>
    </source>
</evidence>
<dbReference type="GO" id="GO:0047661">
    <property type="term" value="F:amino-acid racemase activity"/>
    <property type="evidence" value="ECO:0007669"/>
    <property type="project" value="InterPro"/>
</dbReference>
<evidence type="ECO:0000256" key="1">
    <source>
        <dbReference type="ARBA" id="ARBA00007847"/>
    </source>
</evidence>
<dbReference type="AlphaFoldDB" id="A0A497EIX5"/>
<name>A0A497EIX5_9CREN</name>
<comment type="caution">
    <text evidence="3">The sequence shown here is derived from an EMBL/GenBank/DDBJ whole genome shotgun (WGS) entry which is preliminary data.</text>
</comment>
<dbReference type="Proteomes" id="UP000278475">
    <property type="component" value="Unassembled WGS sequence"/>
</dbReference>
<proteinExistence type="inferred from homology"/>
<keyword evidence="2" id="KW-0413">Isomerase</keyword>
<dbReference type="PANTHER" id="PTHR21198">
    <property type="entry name" value="GLUTAMATE RACEMASE"/>
    <property type="match status" value="1"/>
</dbReference>
<dbReference type="PANTHER" id="PTHR21198:SF7">
    <property type="entry name" value="ASPARTATE-GLUTAMATE RACEMASE FAMILY"/>
    <property type="match status" value="1"/>
</dbReference>
<comment type="similarity">
    <text evidence="1">Belongs to the aspartate/glutamate racemases family.</text>
</comment>
<dbReference type="PROSITE" id="PS00924">
    <property type="entry name" value="ASP_GLU_RACEMASE_2"/>
    <property type="match status" value="1"/>
</dbReference>
<dbReference type="Gene3D" id="3.40.50.1860">
    <property type="match status" value="2"/>
</dbReference>
<evidence type="ECO:0000313" key="3">
    <source>
        <dbReference type="EMBL" id="RLE45342.1"/>
    </source>
</evidence>
<dbReference type="Pfam" id="PF01177">
    <property type="entry name" value="Asp_Glu_race"/>
    <property type="match status" value="1"/>
</dbReference>
<dbReference type="InterPro" id="IPR001920">
    <property type="entry name" value="Asp/Glu_race"/>
</dbReference>
<dbReference type="EMBL" id="QMQV01000266">
    <property type="protein sequence ID" value="RLE45342.1"/>
    <property type="molecule type" value="Genomic_DNA"/>
</dbReference>
<dbReference type="SUPFAM" id="SSF53681">
    <property type="entry name" value="Aspartate/glutamate racemase"/>
    <property type="match status" value="2"/>
</dbReference>
<dbReference type="NCBIfam" id="TIGR00035">
    <property type="entry name" value="asp_race"/>
    <property type="match status" value="1"/>
</dbReference>
<gene>
    <name evidence="3" type="ORF">DRJ31_11420</name>
</gene>
<reference evidence="3 4" key="1">
    <citation type="submission" date="2018-06" db="EMBL/GenBank/DDBJ databases">
        <title>Extensive metabolic versatility and redundancy in microbially diverse, dynamic hydrothermal sediments.</title>
        <authorList>
            <person name="Dombrowski N."/>
            <person name="Teske A."/>
            <person name="Baker B.J."/>
        </authorList>
    </citation>
    <scope>NUCLEOTIDE SEQUENCE [LARGE SCALE GENOMIC DNA]</scope>
    <source>
        <strain evidence="3">B66_G16</strain>
    </source>
</reference>
<dbReference type="InterPro" id="IPR015942">
    <property type="entry name" value="Asp/Glu/hydantoin_racemase"/>
</dbReference>